<evidence type="ECO:0000313" key="4">
    <source>
        <dbReference type="Proteomes" id="UP000216361"/>
    </source>
</evidence>
<dbReference type="InterPro" id="IPR025961">
    <property type="entry name" value="Metal_resist"/>
</dbReference>
<feature type="region of interest" description="Disordered" evidence="1">
    <location>
        <begin position="148"/>
        <end position="183"/>
    </location>
</feature>
<gene>
    <name evidence="3" type="ORF">CHR90_17800</name>
</gene>
<comment type="caution">
    <text evidence="3">The sequence shown here is derived from an EMBL/GenBank/DDBJ whole genome shotgun (WGS) entry which is preliminary data.</text>
</comment>
<dbReference type="Proteomes" id="UP000216361">
    <property type="component" value="Unassembled WGS sequence"/>
</dbReference>
<evidence type="ECO:0000313" key="3">
    <source>
        <dbReference type="EMBL" id="OYQ16827.1"/>
    </source>
</evidence>
<keyword evidence="2" id="KW-0472">Membrane</keyword>
<dbReference type="EMBL" id="NOXS01000035">
    <property type="protein sequence ID" value="OYQ16827.1"/>
    <property type="molecule type" value="Genomic_DNA"/>
</dbReference>
<feature type="transmembrane region" description="Helical" evidence="2">
    <location>
        <begin position="13"/>
        <end position="31"/>
    </location>
</feature>
<accession>A0A255XIP2</accession>
<dbReference type="Gene3D" id="1.20.120.1490">
    <property type="match status" value="1"/>
</dbReference>
<sequence length="183" mass="20538">MSIFSRLPPWRRALPWVLLVISLGFNLAFFLGQRWHDRFLAEIEPNIIERAKLTPEQGEAFKQMRARVLAELIATGREGSRRAGLIWDDLKEAPVDRPAAERAMREMGERRLQAQARVLDDVIRYLDSLPPDQRAEVVEAVRRRDPLTRTLLFGPGGLPRPPRAPGSPGAPPPPPPPAGPVPQ</sequence>
<feature type="compositionally biased region" description="Pro residues" evidence="1">
    <location>
        <begin position="158"/>
        <end position="183"/>
    </location>
</feature>
<keyword evidence="2" id="KW-0812">Transmembrane</keyword>
<evidence type="ECO:0000256" key="1">
    <source>
        <dbReference type="SAM" id="MobiDB-lite"/>
    </source>
</evidence>
<organism evidence="3 4">
    <name type="scientific">Elstera cyanobacteriorum</name>
    <dbReference type="NCBI Taxonomy" id="2022747"/>
    <lineage>
        <taxon>Bacteria</taxon>
        <taxon>Pseudomonadati</taxon>
        <taxon>Pseudomonadota</taxon>
        <taxon>Alphaproteobacteria</taxon>
        <taxon>Rhodospirillales</taxon>
        <taxon>Rhodospirillaceae</taxon>
        <taxon>Elstera</taxon>
    </lineage>
</organism>
<keyword evidence="2" id="KW-1133">Transmembrane helix</keyword>
<proteinExistence type="predicted"/>
<protein>
    <recommendedName>
        <fullName evidence="5">Zinc resistance-associated protein</fullName>
    </recommendedName>
</protein>
<evidence type="ECO:0008006" key="5">
    <source>
        <dbReference type="Google" id="ProtNLM"/>
    </source>
</evidence>
<evidence type="ECO:0000256" key="2">
    <source>
        <dbReference type="SAM" id="Phobius"/>
    </source>
</evidence>
<dbReference type="AlphaFoldDB" id="A0A255XIP2"/>
<dbReference type="RefSeq" id="WP_170941456.1">
    <property type="nucleotide sequence ID" value="NZ_BMJZ01000003.1"/>
</dbReference>
<dbReference type="Pfam" id="PF13801">
    <property type="entry name" value="Metal_resist"/>
    <property type="match status" value="1"/>
</dbReference>
<reference evidence="3 4" key="1">
    <citation type="submission" date="2017-07" db="EMBL/GenBank/DDBJ databases">
        <title>Elstera cyanobacteriorum sp. nov., a novel bacterium isolated from cyanobacterial aggregates in a eutrophic lake.</title>
        <authorList>
            <person name="Cai H."/>
        </authorList>
    </citation>
    <scope>NUCLEOTIDE SEQUENCE [LARGE SCALE GENOMIC DNA]</scope>
    <source>
        <strain evidence="3 4">TH019</strain>
    </source>
</reference>
<keyword evidence="4" id="KW-1185">Reference proteome</keyword>
<name>A0A255XIP2_9PROT</name>